<organism evidence="1 2">
    <name type="scientific">Fibrobacter succinogenes (strain ATCC 19169 / S85)</name>
    <dbReference type="NCBI Taxonomy" id="59374"/>
    <lineage>
        <taxon>Bacteria</taxon>
        <taxon>Pseudomonadati</taxon>
        <taxon>Fibrobacterota</taxon>
        <taxon>Fibrobacteria</taxon>
        <taxon>Fibrobacterales</taxon>
        <taxon>Fibrobacteraceae</taxon>
        <taxon>Fibrobacter</taxon>
    </lineage>
</organism>
<accession>A0ABN3YVS8</accession>
<dbReference type="Proteomes" id="UP000001497">
    <property type="component" value="Chromosome"/>
</dbReference>
<dbReference type="RefSeq" id="WP_015732130.1">
    <property type="nucleotide sequence ID" value="NC_013410.1"/>
</dbReference>
<keyword evidence="2" id="KW-1185">Reference proteome</keyword>
<evidence type="ECO:0008006" key="3">
    <source>
        <dbReference type="Google" id="ProtNLM"/>
    </source>
</evidence>
<evidence type="ECO:0000313" key="1">
    <source>
        <dbReference type="EMBL" id="ACX75435.1"/>
    </source>
</evidence>
<dbReference type="EMBL" id="CP001792">
    <property type="protein sequence ID" value="ACX75435.1"/>
    <property type="molecule type" value="Genomic_DNA"/>
</dbReference>
<protein>
    <recommendedName>
        <fullName evidence="3">Lipoprotein</fullName>
    </recommendedName>
</protein>
<sequence length="154" mass="17774">MPKEKQYKIVNARVEVLSGGPEPGFLVAELELQPQTAKGKPIFYTLAEVEGMPAFYKTKASVFDWFVNQDEHESDLCDLQNKATLYEGESYADFFENHKGIECYEGLRYLIYVMRADWDDVEAFIKATKGKLLSEIEIPKSDVEEDWENGEEDW</sequence>
<reference evidence="1" key="1">
    <citation type="submission" date="2009-10" db="EMBL/GenBank/DDBJ databases">
        <title>Complete sequence of Fibrobacter succinogenes subsp. succinogenes S85.</title>
        <authorList>
            <consortium name="US DOE Joint Genome Institute"/>
            <person name="Lucas S."/>
            <person name="Copeland A."/>
            <person name="Lapidus A."/>
            <person name="Glavina del Rio T."/>
            <person name="Tice H."/>
            <person name="Bruce D."/>
            <person name="Goodwin L."/>
            <person name="Pitluck S."/>
            <person name="Chertkov O."/>
            <person name="Detter J.C."/>
            <person name="Han C."/>
            <person name="Tapia R."/>
            <person name="Larimer F."/>
            <person name="Land M."/>
            <person name="Hauser L."/>
            <person name="Kyrpides N."/>
            <person name="Mikhailova N."/>
            <person name="Weimer P.J."/>
            <person name="Stevenson D.M."/>
            <person name="Boyum J."/>
            <person name="Brumm P.I."/>
            <person name="Mead D."/>
        </authorList>
    </citation>
    <scope>NUCLEOTIDE SEQUENCE [LARGE SCALE GENOMIC DNA]</scope>
    <source>
        <strain evidence="1">S85</strain>
    </source>
</reference>
<gene>
    <name evidence="1" type="ordered locus">Fisuc_1843</name>
</gene>
<name>A0ABN3YVS8_FIBSS</name>
<evidence type="ECO:0000313" key="2">
    <source>
        <dbReference type="Proteomes" id="UP000001497"/>
    </source>
</evidence>
<proteinExistence type="predicted"/>